<gene>
    <name evidence="1" type="ORF">MNBD_BACTEROID07-95</name>
</gene>
<protein>
    <submittedName>
        <fullName evidence="1">Uncharacterized protein</fullName>
    </submittedName>
</protein>
<dbReference type="AlphaFoldDB" id="A0A3B0UKI2"/>
<name>A0A3B0UKI2_9ZZZZ</name>
<organism evidence="1">
    <name type="scientific">hydrothermal vent metagenome</name>
    <dbReference type="NCBI Taxonomy" id="652676"/>
    <lineage>
        <taxon>unclassified sequences</taxon>
        <taxon>metagenomes</taxon>
        <taxon>ecological metagenomes</taxon>
    </lineage>
</organism>
<sequence>MPTNKSRRYLNLLEAMSKINHIIRQNRNVESTLKLIVEILSEQEQLAHFDFFRITYDNQEYRVKGSGKMKAASCDDIYFFTYSGKRGSLHFCTLEDDAEVEYDTKNQEYFLKSLVNIIRRYLNKMERMQQPLEPDKESSENRELKKGIISSRFLQRFLNKNTHTRDVYHDLMPFKVREILLISSLYDAYAIEREGRFSEHMLGQYGQLNLTSIPRITGTSSVEQAFDILKRRHFDQIIYMVGVDKKTPIIASRRIKEKYPYIPIFLLLNNNNDAEYFRSEQMKLRFIDHVFSWNGDSNIFFSMIKLLEDQMNVENDTRRGKVRVILLAEDSPIYSSRYLSFLYRVLMEQTKRIIDDVSTDELYKVLRMRARPKILFAPSFEQAVDIIDRYKDYLLCLIT</sequence>
<reference evidence="1" key="1">
    <citation type="submission" date="2018-06" db="EMBL/GenBank/DDBJ databases">
        <authorList>
            <person name="Zhirakovskaya E."/>
        </authorList>
    </citation>
    <scope>NUCLEOTIDE SEQUENCE</scope>
</reference>
<accession>A0A3B0UKI2</accession>
<proteinExistence type="predicted"/>
<dbReference type="EMBL" id="UOET01000387">
    <property type="protein sequence ID" value="VAW29610.1"/>
    <property type="molecule type" value="Genomic_DNA"/>
</dbReference>
<evidence type="ECO:0000313" key="1">
    <source>
        <dbReference type="EMBL" id="VAW29610.1"/>
    </source>
</evidence>
<feature type="non-terminal residue" evidence="1">
    <location>
        <position position="399"/>
    </location>
</feature>